<gene>
    <name evidence="5" type="ORF">B0T10DRAFT_549678</name>
</gene>
<dbReference type="PROSITE" id="PS50297">
    <property type="entry name" value="ANK_REP_REGION"/>
    <property type="match status" value="2"/>
</dbReference>
<keyword evidence="1" id="KW-0677">Repeat</keyword>
<evidence type="ECO:0000313" key="5">
    <source>
        <dbReference type="EMBL" id="KAH6887717.1"/>
    </source>
</evidence>
<feature type="compositionally biased region" description="Acidic residues" evidence="4">
    <location>
        <begin position="159"/>
        <end position="176"/>
    </location>
</feature>
<feature type="repeat" description="ANK" evidence="3">
    <location>
        <begin position="456"/>
        <end position="488"/>
    </location>
</feature>
<organism evidence="5 6">
    <name type="scientific">Thelonectria olida</name>
    <dbReference type="NCBI Taxonomy" id="1576542"/>
    <lineage>
        <taxon>Eukaryota</taxon>
        <taxon>Fungi</taxon>
        <taxon>Dikarya</taxon>
        <taxon>Ascomycota</taxon>
        <taxon>Pezizomycotina</taxon>
        <taxon>Sordariomycetes</taxon>
        <taxon>Hypocreomycetidae</taxon>
        <taxon>Hypocreales</taxon>
        <taxon>Nectriaceae</taxon>
        <taxon>Thelonectria</taxon>
    </lineage>
</organism>
<feature type="compositionally biased region" description="Acidic residues" evidence="4">
    <location>
        <begin position="769"/>
        <end position="811"/>
    </location>
</feature>
<dbReference type="PANTHER" id="PTHR24198">
    <property type="entry name" value="ANKYRIN REPEAT AND PROTEIN KINASE DOMAIN-CONTAINING PROTEIN"/>
    <property type="match status" value="1"/>
</dbReference>
<comment type="caution">
    <text evidence="5">The sequence shown here is derived from an EMBL/GenBank/DDBJ whole genome shotgun (WGS) entry which is preliminary data.</text>
</comment>
<feature type="region of interest" description="Disordered" evidence="4">
    <location>
        <begin position="150"/>
        <end position="183"/>
    </location>
</feature>
<dbReference type="Proteomes" id="UP000777438">
    <property type="component" value="Unassembled WGS sequence"/>
</dbReference>
<proteinExistence type="predicted"/>
<dbReference type="InterPro" id="IPR002110">
    <property type="entry name" value="Ankyrin_rpt"/>
</dbReference>
<dbReference type="InterPro" id="IPR036770">
    <property type="entry name" value="Ankyrin_rpt-contain_sf"/>
</dbReference>
<dbReference type="OrthoDB" id="7464126at2759"/>
<keyword evidence="2 3" id="KW-0040">ANK repeat</keyword>
<sequence>MLTTQARIQQTITEMETIISELEEIESDCRKSSANNDVKAKKRKWIPNRSKISKLLDRARRAKTDLVDAMQWQHNTESSGQATKISDQTTKISSQTMKISNRTTEISNQTTQILDQNTQILDQNAAQLAFLLQFRSDFFSELSSLVQNSKDSQRIQELPETDDSNPSLVDDEDSDKQEESTLQLDDIGSRPVTKSRFEGFNVIEQLSLMKCPPNCRCRCHSESYRHRSPRWAQQMIGSWLLSYRSGSDQGRARWDLQCACSKQGYIALECRLPQWLRRLGVFPKPSSTIRYALRLTRTISHTEFVWVLLHEPVAKLESFIQRGEVVLPDDQGEDGAGLVEVRMPGPDAFVGESASEARALETFPLSDHQQRLLGKVALHVDDGEEFVTTKLHKAAAECRGIDEALLEDSSAIDELGAIGDTPLMLAITAPFPKGDRVEALQKLIDAKADVNGRNYVGRTPLHFAAYLGDTKCMQRLLDANCRIDERDDSGNTPLHLAVGRGSADAVRLLLQNGASASTRNLWGQTPLHRLASRTTNSQETEQLSRLLLKAENINLDAKNSIGQIPVLSTLRSDYLPVLRCLVEAGASLAPITDRSWGVLHYAAAYATSDTLRYLAHLDLDSSSGIDTDLRDSSNCTPWDIFLQSFYRPPWSNWRRCTSDDQSAFVQLYQAIRDRNLQHEISVLEHVLHALPAHVPTVCNTLNSLSKQKADCHVMDSSAWYRAVSSKLRTGEQDAAIHDMEDYLDDLRYELDISLWDELNEWLHGNREGDSDDSFEQEYCEGEDDELSANDGDEQDEDEWVTSEEESDDGQD</sequence>
<evidence type="ECO:0000256" key="3">
    <source>
        <dbReference type="PROSITE-ProRule" id="PRU00023"/>
    </source>
</evidence>
<protein>
    <submittedName>
        <fullName evidence="5">Uncharacterized protein</fullName>
    </submittedName>
</protein>
<dbReference type="Pfam" id="PF12796">
    <property type="entry name" value="Ank_2"/>
    <property type="match status" value="1"/>
</dbReference>
<accession>A0A9P8W2J1</accession>
<dbReference type="SMART" id="SM00248">
    <property type="entry name" value="ANK"/>
    <property type="match status" value="6"/>
</dbReference>
<name>A0A9P8W2J1_9HYPO</name>
<evidence type="ECO:0000256" key="4">
    <source>
        <dbReference type="SAM" id="MobiDB-lite"/>
    </source>
</evidence>
<dbReference type="PROSITE" id="PS50088">
    <property type="entry name" value="ANK_REPEAT"/>
    <property type="match status" value="2"/>
</dbReference>
<evidence type="ECO:0000256" key="1">
    <source>
        <dbReference type="ARBA" id="ARBA00022737"/>
    </source>
</evidence>
<dbReference type="SUPFAM" id="SSF48403">
    <property type="entry name" value="Ankyrin repeat"/>
    <property type="match status" value="1"/>
</dbReference>
<evidence type="ECO:0000256" key="2">
    <source>
        <dbReference type="ARBA" id="ARBA00023043"/>
    </source>
</evidence>
<dbReference type="AlphaFoldDB" id="A0A9P8W2J1"/>
<feature type="repeat" description="ANK" evidence="3">
    <location>
        <begin position="489"/>
        <end position="521"/>
    </location>
</feature>
<dbReference type="PANTHER" id="PTHR24198:SF165">
    <property type="entry name" value="ANKYRIN REPEAT-CONTAINING PROTEIN-RELATED"/>
    <property type="match status" value="1"/>
</dbReference>
<evidence type="ECO:0000313" key="6">
    <source>
        <dbReference type="Proteomes" id="UP000777438"/>
    </source>
</evidence>
<feature type="region of interest" description="Disordered" evidence="4">
    <location>
        <begin position="765"/>
        <end position="811"/>
    </location>
</feature>
<keyword evidence="6" id="KW-1185">Reference proteome</keyword>
<dbReference type="PRINTS" id="PR01415">
    <property type="entry name" value="ANKYRIN"/>
</dbReference>
<dbReference type="Gene3D" id="1.25.40.20">
    <property type="entry name" value="Ankyrin repeat-containing domain"/>
    <property type="match status" value="2"/>
</dbReference>
<reference evidence="5 6" key="1">
    <citation type="journal article" date="2021" name="Nat. Commun.">
        <title>Genetic determinants of endophytism in the Arabidopsis root mycobiome.</title>
        <authorList>
            <person name="Mesny F."/>
            <person name="Miyauchi S."/>
            <person name="Thiergart T."/>
            <person name="Pickel B."/>
            <person name="Atanasova L."/>
            <person name="Karlsson M."/>
            <person name="Huettel B."/>
            <person name="Barry K.W."/>
            <person name="Haridas S."/>
            <person name="Chen C."/>
            <person name="Bauer D."/>
            <person name="Andreopoulos W."/>
            <person name="Pangilinan J."/>
            <person name="LaButti K."/>
            <person name="Riley R."/>
            <person name="Lipzen A."/>
            <person name="Clum A."/>
            <person name="Drula E."/>
            <person name="Henrissat B."/>
            <person name="Kohler A."/>
            <person name="Grigoriev I.V."/>
            <person name="Martin F.M."/>
            <person name="Hacquard S."/>
        </authorList>
    </citation>
    <scope>NUCLEOTIDE SEQUENCE [LARGE SCALE GENOMIC DNA]</scope>
    <source>
        <strain evidence="5 6">MPI-CAGE-CH-0241</strain>
    </source>
</reference>
<dbReference type="EMBL" id="JAGPYM010000014">
    <property type="protein sequence ID" value="KAH6887717.1"/>
    <property type="molecule type" value="Genomic_DNA"/>
</dbReference>